<dbReference type="Pfam" id="PF12770">
    <property type="entry name" value="CHAT"/>
    <property type="match status" value="1"/>
</dbReference>
<dbReference type="InterPro" id="IPR024983">
    <property type="entry name" value="CHAT_dom"/>
</dbReference>
<keyword evidence="4" id="KW-1185">Reference proteome</keyword>
<dbReference type="Pfam" id="PF13181">
    <property type="entry name" value="TPR_8"/>
    <property type="match status" value="1"/>
</dbReference>
<dbReference type="PANTHER" id="PTHR10098">
    <property type="entry name" value="RAPSYN-RELATED"/>
    <property type="match status" value="1"/>
</dbReference>
<dbReference type="RefSeq" id="WP_163702185.1">
    <property type="nucleotide sequence ID" value="NZ_QXHD01000004.1"/>
</dbReference>
<dbReference type="AlphaFoldDB" id="A0A6M0RU07"/>
<evidence type="ECO:0000259" key="2">
    <source>
        <dbReference type="Pfam" id="PF12770"/>
    </source>
</evidence>
<accession>A0A6M0RU07</accession>
<feature type="repeat" description="TPR" evidence="1">
    <location>
        <begin position="407"/>
        <end position="440"/>
    </location>
</feature>
<feature type="repeat" description="TPR" evidence="1">
    <location>
        <begin position="455"/>
        <end position="488"/>
    </location>
</feature>
<name>A0A6M0RU07_9CYAN</name>
<dbReference type="SUPFAM" id="SSF48452">
    <property type="entry name" value="TPR-like"/>
    <property type="match status" value="3"/>
</dbReference>
<evidence type="ECO:0000256" key="1">
    <source>
        <dbReference type="PROSITE-ProRule" id="PRU00339"/>
    </source>
</evidence>
<dbReference type="Pfam" id="PF13424">
    <property type="entry name" value="TPR_12"/>
    <property type="match status" value="1"/>
</dbReference>
<organism evidence="3 4">
    <name type="scientific">Adonisia turfae CCMR0081</name>
    <dbReference type="NCBI Taxonomy" id="2292702"/>
    <lineage>
        <taxon>Bacteria</taxon>
        <taxon>Bacillati</taxon>
        <taxon>Cyanobacteriota</taxon>
        <taxon>Adonisia</taxon>
        <taxon>Adonisia turfae</taxon>
    </lineage>
</organism>
<proteinExistence type="predicted"/>
<feature type="domain" description="CHAT" evidence="2">
    <location>
        <begin position="891"/>
        <end position="1190"/>
    </location>
</feature>
<keyword evidence="1" id="KW-0802">TPR repeat</keyword>
<gene>
    <name evidence="3" type="ORF">DXZ20_27135</name>
</gene>
<dbReference type="EMBL" id="QXHD01000004">
    <property type="protein sequence ID" value="NEZ59253.1"/>
    <property type="molecule type" value="Genomic_DNA"/>
</dbReference>
<comment type="caution">
    <text evidence="3">The sequence shown here is derived from an EMBL/GenBank/DDBJ whole genome shotgun (WGS) entry which is preliminary data.</text>
</comment>
<sequence length="1192" mass="132021">MAGIVTGLLATVLITGGFSAQSVGGWAKSANSSQTTSVAFVIGDAIAQAQTQQRQGHWLDAIATYKTILSNSESTTLQQAQAAYQTGRLHRQLRQFVNAIPYLEQAQTQYQAADNPLGEADTLTELAYVYLLFERETLASETLEQAKRLFQTLSDGSSSSKQSLKADISRTEAIIQFRLEQYAAARALAKIAIANYQQLVDNPDPDSPVEAILQDQLQVVLQTRNVGLVDFVNNDFDSAITILTEVIEGLETIYAEYQRLGNTTGIATTQHYLCETYSFVGASQPALGYCQEALATFQSLNYGHWTGQMLQSIGSIYYFAEPNDVGLQTEAEAQQQSRRFQEQAIAAMAAVGDAWKVAEYQLSLGENYFFVGDYDRAFELETQALATYEALLETPYGEILGAPYQVGQALLLRGDVFYQRGDYTTALEDYRRAEEIYAPLSQVPLATLEEKRSLGYAHLDLGRTYEKLARYGDAIASLEKALAIGRDFYEPFTESMALDGLANISLELGESAQQETLSAEAEEVRSQRREYRIGLFEAPEDDLANLSPEEQLAAAQELGSQQQEGYAYTSIGLEAYHNNDYENALVAFHQAIAIHQEVGDIPAVASSWGMVGLSYEGLGQLEAATLAFQNSLALHRQTGDRFQARVTLRDLAYVYFQRNQPEIAIAFYKEAVTVSEALRDELETLPLARQASYVQSVEATYRFLADLLLQQGRILEAQQVLELLKVQEIRNYIDDQRAVNSASGVTLLPQEESLLISHGSLVEFGKAVSQCEQSRCDQLSKLRNQRDDLARAYQDNVDKLSSFIREQLAADQALLDPEDLGGQAREILKQQPGTVVIYPLVLEDKLWLLWATEGRVVSRREIAVSRSEVANAVVQMRQLLDNPRSDIETLQATGQQLYQWLVQPIEEELEAGSITNLVFALDRNLRYVPMAVLHDGEQYLVEKYGISHILSEELTDWRDRFPADISVLAAGVSAGTAEFNPLPYVPVELDGIVREDGEDTNGIYDGTSLLDEAFTFNSLRDGLTGQNILHIATHGEFVPGRSDESYLLLGDGERLPIPEIRILGDYLEDVHLAVLSACETGLGGAKADGLEIQGMSYFFLDHGVESVLVSLWRVSDVSTSLLMQQFYRNLATGELSKTEALQQAQLMWIGSGEELAADTARIIGQRMTAEQGSTLLSHPYYWAPFILIGNGL</sequence>
<dbReference type="InterPro" id="IPR019734">
    <property type="entry name" value="TPR_rpt"/>
</dbReference>
<dbReference type="InterPro" id="IPR011990">
    <property type="entry name" value="TPR-like_helical_dom_sf"/>
</dbReference>
<dbReference type="PROSITE" id="PS50005">
    <property type="entry name" value="TPR"/>
    <property type="match status" value="3"/>
</dbReference>
<evidence type="ECO:0000313" key="4">
    <source>
        <dbReference type="Proteomes" id="UP000481033"/>
    </source>
</evidence>
<dbReference type="Proteomes" id="UP000481033">
    <property type="component" value="Unassembled WGS sequence"/>
</dbReference>
<dbReference type="Gene3D" id="1.25.40.10">
    <property type="entry name" value="Tetratricopeptide repeat domain"/>
    <property type="match status" value="3"/>
</dbReference>
<protein>
    <submittedName>
        <fullName evidence="3">CHAT domain-containing protein</fullName>
    </submittedName>
</protein>
<reference evidence="3 4" key="1">
    <citation type="journal article" date="2020" name="Microb. Ecol.">
        <title>Ecogenomics of the Marine Benthic Filamentous Cyanobacterium Adonisia.</title>
        <authorList>
            <person name="Walter J.M."/>
            <person name="Coutinho F.H."/>
            <person name="Leomil L."/>
            <person name="Hargreaves P.I."/>
            <person name="Campeao M.E."/>
            <person name="Vieira V.V."/>
            <person name="Silva B.S."/>
            <person name="Fistarol G.O."/>
            <person name="Salomon P.S."/>
            <person name="Sawabe T."/>
            <person name="Mino S."/>
            <person name="Hosokawa M."/>
            <person name="Miyashita H."/>
            <person name="Maruyama F."/>
            <person name="van Verk M.C."/>
            <person name="Dutilh B.E."/>
            <person name="Thompson C.C."/>
            <person name="Thompson F.L."/>
        </authorList>
    </citation>
    <scope>NUCLEOTIDE SEQUENCE [LARGE SCALE GENOMIC DNA]</scope>
    <source>
        <strain evidence="3 4">CCMR0081</strain>
    </source>
</reference>
<evidence type="ECO:0000313" key="3">
    <source>
        <dbReference type="EMBL" id="NEZ59253.1"/>
    </source>
</evidence>
<dbReference type="SMART" id="SM00028">
    <property type="entry name" value="TPR"/>
    <property type="match status" value="9"/>
</dbReference>
<dbReference type="PANTHER" id="PTHR10098:SF112">
    <property type="entry name" value="SLR0380 PROTEIN"/>
    <property type="match status" value="1"/>
</dbReference>
<dbReference type="Pfam" id="PF13432">
    <property type="entry name" value="TPR_16"/>
    <property type="match status" value="2"/>
</dbReference>
<feature type="repeat" description="TPR" evidence="1">
    <location>
        <begin position="565"/>
        <end position="598"/>
    </location>
</feature>